<sequence length="199" mass="22908">MAKYTRLRYDVTQNPLADVVREVLKVDDLEGLAASEWLATRETDQSTPYHKQFYDNFDIVSPAYRTLARHLLGDTVDDVYLQRVPTFRVHLRNSVAVGSWHRDRDFGHDPAEVNYWVPVTRAFGNNTLWIDNEPVHAEYGEVIVFDGANSWHGNVVNDTEISRVSIDFRTLPRSAYQPNGKKSVSYGMPFLLGQYWDVV</sequence>
<dbReference type="Gene3D" id="2.60.120.620">
    <property type="entry name" value="q2cbj1_9rhob like domain"/>
    <property type="match status" value="1"/>
</dbReference>
<comment type="caution">
    <text evidence="1">The sequence shown here is derived from an EMBL/GenBank/DDBJ whole genome shotgun (WGS) entry which is preliminary data.</text>
</comment>
<name>A0ABP6NR46_9ACTN</name>
<accession>A0ABP6NR46</accession>
<evidence type="ECO:0000313" key="1">
    <source>
        <dbReference type="EMBL" id="GAA3154576.1"/>
    </source>
</evidence>
<reference evidence="2" key="1">
    <citation type="journal article" date="2019" name="Int. J. Syst. Evol. Microbiol.">
        <title>The Global Catalogue of Microorganisms (GCM) 10K type strain sequencing project: providing services to taxonomists for standard genome sequencing and annotation.</title>
        <authorList>
            <consortium name="The Broad Institute Genomics Platform"/>
            <consortium name="The Broad Institute Genome Sequencing Center for Infectious Disease"/>
            <person name="Wu L."/>
            <person name="Ma J."/>
        </authorList>
    </citation>
    <scope>NUCLEOTIDE SEQUENCE [LARGE SCALE GENOMIC DNA]</scope>
    <source>
        <strain evidence="2">JCM 11574</strain>
    </source>
</reference>
<dbReference type="EMBL" id="BAAAVM010000078">
    <property type="protein sequence ID" value="GAA3154576.1"/>
    <property type="molecule type" value="Genomic_DNA"/>
</dbReference>
<dbReference type="RefSeq" id="WP_345055543.1">
    <property type="nucleotide sequence ID" value="NZ_BAAAVM010000078.1"/>
</dbReference>
<dbReference type="SUPFAM" id="SSF51197">
    <property type="entry name" value="Clavaminate synthase-like"/>
    <property type="match status" value="1"/>
</dbReference>
<evidence type="ECO:0000313" key="2">
    <source>
        <dbReference type="Proteomes" id="UP001500893"/>
    </source>
</evidence>
<keyword evidence="2" id="KW-1185">Reference proteome</keyword>
<protein>
    <recommendedName>
        <fullName evidence="3">Streptomycin biosynthesis protein StrG</fullName>
    </recommendedName>
</protein>
<organism evidence="1 2">
    <name type="scientific">Streptomyces rameus</name>
    <dbReference type="NCBI Taxonomy" id="68261"/>
    <lineage>
        <taxon>Bacteria</taxon>
        <taxon>Bacillati</taxon>
        <taxon>Actinomycetota</taxon>
        <taxon>Actinomycetes</taxon>
        <taxon>Kitasatosporales</taxon>
        <taxon>Streptomycetaceae</taxon>
        <taxon>Streptomyces</taxon>
    </lineage>
</organism>
<gene>
    <name evidence="1" type="ORF">GCM10010521_47990</name>
</gene>
<dbReference type="Proteomes" id="UP001500893">
    <property type="component" value="Unassembled WGS sequence"/>
</dbReference>
<evidence type="ECO:0008006" key="3">
    <source>
        <dbReference type="Google" id="ProtNLM"/>
    </source>
</evidence>
<proteinExistence type="predicted"/>